<comment type="caution">
    <text evidence="1">The sequence shown here is derived from an EMBL/GenBank/DDBJ whole genome shotgun (WGS) entry which is preliminary data.</text>
</comment>
<gene>
    <name evidence="1" type="ORF">LIER_33321</name>
</gene>
<dbReference type="Proteomes" id="UP001454036">
    <property type="component" value="Unassembled WGS sequence"/>
</dbReference>
<sequence length="79" mass="8979">MRFTFPTTNNEAEYEAMVAGLTIVVFEDMPRAQNEEADHLSRLATTYYDELPRGVYLEVHEAPAYEGAITLPVLEEPED</sequence>
<accession>A0AAV3RWG2</accession>
<reference evidence="1 2" key="1">
    <citation type="submission" date="2024-01" db="EMBL/GenBank/DDBJ databases">
        <title>The complete chloroplast genome sequence of Lithospermum erythrorhizon: insights into the phylogenetic relationship among Boraginaceae species and the maternal lineages of purple gromwells.</title>
        <authorList>
            <person name="Okada T."/>
            <person name="Watanabe K."/>
        </authorList>
    </citation>
    <scope>NUCLEOTIDE SEQUENCE [LARGE SCALE GENOMIC DNA]</scope>
</reference>
<keyword evidence="2" id="KW-1185">Reference proteome</keyword>
<proteinExistence type="predicted"/>
<name>A0AAV3RWG2_LITER</name>
<protein>
    <submittedName>
        <fullName evidence="1">Uncharacterized protein</fullName>
    </submittedName>
</protein>
<dbReference type="EMBL" id="BAABME010013315">
    <property type="protein sequence ID" value="GAA0186033.1"/>
    <property type="molecule type" value="Genomic_DNA"/>
</dbReference>
<dbReference type="AlphaFoldDB" id="A0AAV3RWG2"/>
<evidence type="ECO:0000313" key="1">
    <source>
        <dbReference type="EMBL" id="GAA0186033.1"/>
    </source>
</evidence>
<evidence type="ECO:0000313" key="2">
    <source>
        <dbReference type="Proteomes" id="UP001454036"/>
    </source>
</evidence>
<organism evidence="1 2">
    <name type="scientific">Lithospermum erythrorhizon</name>
    <name type="common">Purple gromwell</name>
    <name type="synonym">Lithospermum officinale var. erythrorhizon</name>
    <dbReference type="NCBI Taxonomy" id="34254"/>
    <lineage>
        <taxon>Eukaryota</taxon>
        <taxon>Viridiplantae</taxon>
        <taxon>Streptophyta</taxon>
        <taxon>Embryophyta</taxon>
        <taxon>Tracheophyta</taxon>
        <taxon>Spermatophyta</taxon>
        <taxon>Magnoliopsida</taxon>
        <taxon>eudicotyledons</taxon>
        <taxon>Gunneridae</taxon>
        <taxon>Pentapetalae</taxon>
        <taxon>asterids</taxon>
        <taxon>lamiids</taxon>
        <taxon>Boraginales</taxon>
        <taxon>Boraginaceae</taxon>
        <taxon>Boraginoideae</taxon>
        <taxon>Lithospermeae</taxon>
        <taxon>Lithospermum</taxon>
    </lineage>
</organism>